<evidence type="ECO:0000313" key="10">
    <source>
        <dbReference type="Proteomes" id="UP000306477"/>
    </source>
</evidence>
<evidence type="ECO:0000256" key="4">
    <source>
        <dbReference type="ARBA" id="ARBA00022692"/>
    </source>
</evidence>
<dbReference type="InterPro" id="IPR007353">
    <property type="entry name" value="DUF421"/>
</dbReference>
<sequence>MTYIWEAVAILFTGFFLFRIAGKKTMAEMTSLETITILAMASTIGHAISENDLLKTIFALCSLVALLLLIQFLTSKFNSIEKLFIGKPTPVIQDGIINSYNLKKLRMTVEQLEARIRQNGISSISDIKTASIEINGELGYELTKHAKPVTHGELEEMLNQLQSNILQQLTGNEQTIQNDKKIHE</sequence>
<dbReference type="GO" id="GO:0005886">
    <property type="term" value="C:plasma membrane"/>
    <property type="evidence" value="ECO:0007669"/>
    <property type="project" value="UniProtKB-SubCell"/>
</dbReference>
<dbReference type="AlphaFoldDB" id="A0A4V3V7I9"/>
<evidence type="ECO:0000256" key="6">
    <source>
        <dbReference type="ARBA" id="ARBA00023136"/>
    </source>
</evidence>
<dbReference type="Gene3D" id="3.30.240.20">
    <property type="entry name" value="bsu07140 like domains"/>
    <property type="match status" value="1"/>
</dbReference>
<keyword evidence="4 7" id="KW-0812">Transmembrane</keyword>
<organism evidence="9 10">
    <name type="scientific">Bacillus timonensis</name>
    <dbReference type="NCBI Taxonomy" id="1033734"/>
    <lineage>
        <taxon>Bacteria</taxon>
        <taxon>Bacillati</taxon>
        <taxon>Bacillota</taxon>
        <taxon>Bacilli</taxon>
        <taxon>Bacillales</taxon>
        <taxon>Bacillaceae</taxon>
        <taxon>Bacillus</taxon>
    </lineage>
</organism>
<feature type="transmembrane region" description="Helical" evidence="7">
    <location>
        <begin position="54"/>
        <end position="73"/>
    </location>
</feature>
<evidence type="ECO:0000256" key="3">
    <source>
        <dbReference type="ARBA" id="ARBA00022475"/>
    </source>
</evidence>
<dbReference type="PANTHER" id="PTHR34582">
    <property type="entry name" value="UPF0702 TRANSMEMBRANE PROTEIN YCAP"/>
    <property type="match status" value="1"/>
</dbReference>
<name>A0A4V3V7I9_9BACI</name>
<comment type="caution">
    <text evidence="9">The sequence shown here is derived from an EMBL/GenBank/DDBJ whole genome shotgun (WGS) entry which is preliminary data.</text>
</comment>
<dbReference type="RefSeq" id="WP_136380888.1">
    <property type="nucleotide sequence ID" value="NZ_SLUB01000040.1"/>
</dbReference>
<comment type="subcellular location">
    <subcellularLocation>
        <location evidence="1">Cell membrane</location>
        <topology evidence="1">Multi-pass membrane protein</topology>
    </subcellularLocation>
</comment>
<feature type="domain" description="YetF C-terminal" evidence="8">
    <location>
        <begin position="76"/>
        <end position="178"/>
    </location>
</feature>
<dbReference type="OrthoDB" id="1796697at2"/>
<keyword evidence="10" id="KW-1185">Reference proteome</keyword>
<evidence type="ECO:0000256" key="1">
    <source>
        <dbReference type="ARBA" id="ARBA00004651"/>
    </source>
</evidence>
<keyword evidence="5 7" id="KW-1133">Transmembrane helix</keyword>
<dbReference type="Proteomes" id="UP000306477">
    <property type="component" value="Unassembled WGS sequence"/>
</dbReference>
<evidence type="ECO:0000313" key="9">
    <source>
        <dbReference type="EMBL" id="THE10773.1"/>
    </source>
</evidence>
<evidence type="ECO:0000256" key="7">
    <source>
        <dbReference type="SAM" id="Phobius"/>
    </source>
</evidence>
<accession>A0A4V3V7I9</accession>
<comment type="similarity">
    <text evidence="2">Belongs to the UPF0702 family.</text>
</comment>
<protein>
    <submittedName>
        <fullName evidence="9">DUF421 domain-containing protein</fullName>
    </submittedName>
</protein>
<keyword evidence="3" id="KW-1003">Cell membrane</keyword>
<dbReference type="InterPro" id="IPR023090">
    <property type="entry name" value="UPF0702_alpha/beta_dom_sf"/>
</dbReference>
<dbReference type="Pfam" id="PF04239">
    <property type="entry name" value="DUF421"/>
    <property type="match status" value="1"/>
</dbReference>
<proteinExistence type="inferred from homology"/>
<keyword evidence="6 7" id="KW-0472">Membrane</keyword>
<dbReference type="PANTHER" id="PTHR34582:SF2">
    <property type="entry name" value="UPF0702 TRANSMEMBRANE PROTEIN YDFR"/>
    <property type="match status" value="1"/>
</dbReference>
<reference evidence="9 10" key="1">
    <citation type="journal article" date="2019" name="Indoor Air">
        <title>Impacts of indoor surface finishes on bacterial viability.</title>
        <authorList>
            <person name="Hu J."/>
            <person name="Maamar S.B."/>
            <person name="Glawe A.J."/>
            <person name="Gottel N."/>
            <person name="Gilbert J.A."/>
            <person name="Hartmann E.M."/>
        </authorList>
    </citation>
    <scope>NUCLEOTIDE SEQUENCE [LARGE SCALE GENOMIC DNA]</scope>
    <source>
        <strain evidence="9 10">AF060A6</strain>
    </source>
</reference>
<evidence type="ECO:0000259" key="8">
    <source>
        <dbReference type="Pfam" id="PF04239"/>
    </source>
</evidence>
<dbReference type="EMBL" id="SLUB01000040">
    <property type="protein sequence ID" value="THE10773.1"/>
    <property type="molecule type" value="Genomic_DNA"/>
</dbReference>
<gene>
    <name evidence="9" type="ORF">E1I69_17680</name>
</gene>
<feature type="transmembrane region" description="Helical" evidence="7">
    <location>
        <begin position="6"/>
        <end position="22"/>
    </location>
</feature>
<evidence type="ECO:0000256" key="2">
    <source>
        <dbReference type="ARBA" id="ARBA00006448"/>
    </source>
</evidence>
<evidence type="ECO:0000256" key="5">
    <source>
        <dbReference type="ARBA" id="ARBA00022989"/>
    </source>
</evidence>